<keyword evidence="3" id="KW-1185">Reference proteome</keyword>
<name>A0A0D2FRZ9_9EURO</name>
<proteinExistence type="predicted"/>
<dbReference type="Proteomes" id="UP000054266">
    <property type="component" value="Unassembled WGS sequence"/>
</dbReference>
<protein>
    <recommendedName>
        <fullName evidence="1">Heterokaryon incompatibility domain-containing protein</fullName>
    </recommendedName>
</protein>
<reference evidence="2 3" key="1">
    <citation type="submission" date="2015-01" db="EMBL/GenBank/DDBJ databases">
        <title>The Genome Sequence of Capronia semiimmersa CBS27337.</title>
        <authorList>
            <consortium name="The Broad Institute Genomics Platform"/>
            <person name="Cuomo C."/>
            <person name="de Hoog S."/>
            <person name="Gorbushina A."/>
            <person name="Stielow B."/>
            <person name="Teixiera M."/>
            <person name="Abouelleil A."/>
            <person name="Chapman S.B."/>
            <person name="Priest M."/>
            <person name="Young S.K."/>
            <person name="Wortman J."/>
            <person name="Nusbaum C."/>
            <person name="Birren B."/>
        </authorList>
    </citation>
    <scope>NUCLEOTIDE SEQUENCE [LARGE SCALE GENOMIC DNA]</scope>
    <source>
        <strain evidence="2 3">CBS 27337</strain>
    </source>
</reference>
<evidence type="ECO:0000313" key="2">
    <source>
        <dbReference type="EMBL" id="KIW71088.1"/>
    </source>
</evidence>
<dbReference type="InterPro" id="IPR052895">
    <property type="entry name" value="HetReg/Transcr_Mod"/>
</dbReference>
<organism evidence="2 3">
    <name type="scientific">Phialophora macrospora</name>
    <dbReference type="NCBI Taxonomy" id="1851006"/>
    <lineage>
        <taxon>Eukaryota</taxon>
        <taxon>Fungi</taxon>
        <taxon>Dikarya</taxon>
        <taxon>Ascomycota</taxon>
        <taxon>Pezizomycotina</taxon>
        <taxon>Eurotiomycetes</taxon>
        <taxon>Chaetothyriomycetidae</taxon>
        <taxon>Chaetothyriales</taxon>
        <taxon>Herpotrichiellaceae</taxon>
        <taxon>Phialophora</taxon>
    </lineage>
</organism>
<dbReference type="InterPro" id="IPR010730">
    <property type="entry name" value="HET"/>
</dbReference>
<feature type="domain" description="Heterokaryon incompatibility" evidence="1">
    <location>
        <begin position="75"/>
        <end position="253"/>
    </location>
</feature>
<evidence type="ECO:0000259" key="1">
    <source>
        <dbReference type="Pfam" id="PF06985"/>
    </source>
</evidence>
<gene>
    <name evidence="2" type="ORF">PV04_03296</name>
</gene>
<dbReference type="PANTHER" id="PTHR24148:SF73">
    <property type="entry name" value="HET DOMAIN PROTEIN (AFU_ORTHOLOGUE AFUA_8G01020)"/>
    <property type="match status" value="1"/>
</dbReference>
<evidence type="ECO:0000313" key="3">
    <source>
        <dbReference type="Proteomes" id="UP000054266"/>
    </source>
</evidence>
<dbReference type="AlphaFoldDB" id="A0A0D2FRZ9"/>
<dbReference type="HOGENOM" id="CLU_434107_0_0_1"/>
<dbReference type="EMBL" id="KN846957">
    <property type="protein sequence ID" value="KIW71088.1"/>
    <property type="molecule type" value="Genomic_DNA"/>
</dbReference>
<dbReference type="STRING" id="5601.A0A0D2FRZ9"/>
<dbReference type="Pfam" id="PF06985">
    <property type="entry name" value="HET"/>
    <property type="match status" value="1"/>
</dbReference>
<sequence length="630" mass="70005">MWLIKELHKYYGKASPDASPASATASHSIWSQRRLQFMDSIRVLYLEADASDLVDRKLSCRMVCTRLGEAQATPYHALSYACGTAEPSCEMTVNGVKILVRPNLFDALLNVWAQYPTDALWVDAISINQENSSEKTTQVRQMTVIYESAARVYVWLGHEASGSRAAWDLLESAAAENPRLELVSRQHPDLPFFPDDWTQLVEHGLLCCMKQDGASRGENETRTVCYFDLGECLPGLLDLLNRSWFKRMWTFQEGRGNRDAVMHCGRLRMGVDTFAVGLDTVDRSLQCFKYPEWNSQTLYTHAVMETMPVPPGRKPSLVELLGMTAYRRASDPRDRIYALLGIADKPPLVDLEPDYSLDVAELYVKTAQACIASTNSLGILGFAGLAERGALDGDDAGAEEEMAPSSYLDVEARLPSWVPNFGRPGMLNKDFPLCVDMLVPSHNRATVSAILCTAGRGRLLVRGFFMGYVGWTDPGTADAAICALPPCVADPAQADASHSVVSFVARLWQHRVSQCGCPRPLRDDVAIITKPDPGSQWHEHVRAGDLLCFLLGHTALWTLRPVRATTTKGSRWPRFQLVMGEQEQAFFAMPYDYPVDRYGNMLGMSFVPGTEEKTGFRNGSIFLEADVCLC</sequence>
<accession>A0A0D2FRZ9</accession>
<dbReference type="PANTHER" id="PTHR24148">
    <property type="entry name" value="ANKYRIN REPEAT DOMAIN-CONTAINING PROTEIN 39 HOMOLOG-RELATED"/>
    <property type="match status" value="1"/>
</dbReference>